<dbReference type="Ensembl" id="ENSACCT00020014038.1">
    <property type="protein sequence ID" value="ENSACCP00020013428.1"/>
    <property type="gene ID" value="ENSACCG00020009252.1"/>
</dbReference>
<reference evidence="1" key="2">
    <citation type="submission" date="2025-09" db="UniProtKB">
        <authorList>
            <consortium name="Ensembl"/>
        </authorList>
    </citation>
    <scope>IDENTIFICATION</scope>
</reference>
<dbReference type="InParanoid" id="A0A663EMI6"/>
<accession>A0A663EMI6</accession>
<sequence>MRFSLMKRGRKNYKRSPILFGSTLTVSADSFASLAKFQYLSIFPDCSLKTIPPGSFIIFIPARKILVHDLGSSNLDHCSFPVFLASVPFSSSPSI</sequence>
<proteinExistence type="predicted"/>
<dbReference type="AlphaFoldDB" id="A0A663EMI6"/>
<evidence type="ECO:0000313" key="1">
    <source>
        <dbReference type="Ensembl" id="ENSACCP00020013428.1"/>
    </source>
</evidence>
<dbReference type="Proteomes" id="UP000472275">
    <property type="component" value="Chromosome 3"/>
</dbReference>
<evidence type="ECO:0000313" key="2">
    <source>
        <dbReference type="Proteomes" id="UP000472275"/>
    </source>
</evidence>
<keyword evidence="2" id="KW-1185">Reference proteome</keyword>
<organism evidence="1 2">
    <name type="scientific">Aquila chrysaetos chrysaetos</name>
    <dbReference type="NCBI Taxonomy" id="223781"/>
    <lineage>
        <taxon>Eukaryota</taxon>
        <taxon>Metazoa</taxon>
        <taxon>Chordata</taxon>
        <taxon>Craniata</taxon>
        <taxon>Vertebrata</taxon>
        <taxon>Euteleostomi</taxon>
        <taxon>Archelosauria</taxon>
        <taxon>Archosauria</taxon>
        <taxon>Dinosauria</taxon>
        <taxon>Saurischia</taxon>
        <taxon>Theropoda</taxon>
        <taxon>Coelurosauria</taxon>
        <taxon>Aves</taxon>
        <taxon>Neognathae</taxon>
        <taxon>Neoaves</taxon>
        <taxon>Telluraves</taxon>
        <taxon>Accipitrimorphae</taxon>
        <taxon>Accipitriformes</taxon>
        <taxon>Accipitridae</taxon>
        <taxon>Accipitrinae</taxon>
        <taxon>Aquila</taxon>
    </lineage>
</organism>
<name>A0A663EMI6_AQUCH</name>
<reference evidence="1" key="1">
    <citation type="submission" date="2025-08" db="UniProtKB">
        <authorList>
            <consortium name="Ensembl"/>
        </authorList>
    </citation>
    <scope>IDENTIFICATION</scope>
</reference>
<protein>
    <submittedName>
        <fullName evidence="1">Uncharacterized protein</fullName>
    </submittedName>
</protein>